<accession>A0A834CJI6</accession>
<name>A0A834CJI6_ORYME</name>
<evidence type="ECO:0000313" key="1">
    <source>
        <dbReference type="EMBL" id="KAF6730354.1"/>
    </source>
</evidence>
<dbReference type="EMBL" id="WKFB01000237">
    <property type="protein sequence ID" value="KAF6730354.1"/>
    <property type="molecule type" value="Genomic_DNA"/>
</dbReference>
<comment type="caution">
    <text evidence="1">The sequence shown here is derived from an EMBL/GenBank/DDBJ whole genome shotgun (WGS) entry which is preliminary data.</text>
</comment>
<proteinExistence type="predicted"/>
<dbReference type="Proteomes" id="UP000646548">
    <property type="component" value="Unassembled WGS sequence"/>
</dbReference>
<evidence type="ECO:0000313" key="2">
    <source>
        <dbReference type="Proteomes" id="UP000646548"/>
    </source>
</evidence>
<organism evidence="1 2">
    <name type="scientific">Oryzias melastigma</name>
    <name type="common">Marine medaka</name>
    <dbReference type="NCBI Taxonomy" id="30732"/>
    <lineage>
        <taxon>Eukaryota</taxon>
        <taxon>Metazoa</taxon>
        <taxon>Chordata</taxon>
        <taxon>Craniata</taxon>
        <taxon>Vertebrata</taxon>
        <taxon>Euteleostomi</taxon>
        <taxon>Actinopterygii</taxon>
        <taxon>Neopterygii</taxon>
        <taxon>Teleostei</taxon>
        <taxon>Neoteleostei</taxon>
        <taxon>Acanthomorphata</taxon>
        <taxon>Ovalentaria</taxon>
        <taxon>Atherinomorphae</taxon>
        <taxon>Beloniformes</taxon>
        <taxon>Adrianichthyidae</taxon>
        <taxon>Oryziinae</taxon>
        <taxon>Oryzias</taxon>
    </lineage>
</organism>
<dbReference type="AlphaFoldDB" id="A0A834CJI6"/>
<gene>
    <name evidence="1" type="ORF">FQA47_022480</name>
</gene>
<sequence>MTRAHQQSNQKVRVMNNEKKNLHSKSVVQKYTEERRDWLYLISALEVKRFISESLEDSKRQMSAHTKVRVKSIPLLNAAHTYGTLEYGTLSLQLLWFTFTWFL</sequence>
<reference evidence="1" key="1">
    <citation type="journal article" name="BMC Genomics">
        <title>Long-read sequencing and de novo genome assembly of marine medaka (Oryzias melastigma).</title>
        <authorList>
            <person name="Liang P."/>
            <person name="Saqib H.S.A."/>
            <person name="Ni X."/>
            <person name="Shen Y."/>
        </authorList>
    </citation>
    <scope>NUCLEOTIDE SEQUENCE</scope>
    <source>
        <strain evidence="1">Bigg-433</strain>
    </source>
</reference>
<protein>
    <submittedName>
        <fullName evidence="1">Uncharacterized protein</fullName>
    </submittedName>
</protein>